<evidence type="ECO:0000256" key="4">
    <source>
        <dbReference type="ARBA" id="ARBA00039045"/>
    </source>
</evidence>
<dbReference type="SUPFAM" id="SSF56317">
    <property type="entry name" value="Carbon-nitrogen hydrolase"/>
    <property type="match status" value="1"/>
</dbReference>
<comment type="catalytic activity">
    <reaction evidence="3">
        <text>a nitrile + 2 H2O = a carboxylate + NH4(+)</text>
        <dbReference type="Rhea" id="RHEA:21724"/>
        <dbReference type="ChEBI" id="CHEBI:15377"/>
        <dbReference type="ChEBI" id="CHEBI:18379"/>
        <dbReference type="ChEBI" id="CHEBI:28938"/>
        <dbReference type="ChEBI" id="CHEBI:29067"/>
        <dbReference type="EC" id="3.5.5.1"/>
    </reaction>
</comment>
<dbReference type="Proteomes" id="UP000076584">
    <property type="component" value="Unassembled WGS sequence"/>
</dbReference>
<organism evidence="7 8">
    <name type="scientific">Colletotrichum incanum</name>
    <name type="common">Soybean anthracnose fungus</name>
    <dbReference type="NCBI Taxonomy" id="1573173"/>
    <lineage>
        <taxon>Eukaryota</taxon>
        <taxon>Fungi</taxon>
        <taxon>Dikarya</taxon>
        <taxon>Ascomycota</taxon>
        <taxon>Pezizomycotina</taxon>
        <taxon>Sordariomycetes</taxon>
        <taxon>Hypocreomycetidae</taxon>
        <taxon>Glomerellales</taxon>
        <taxon>Glomerellaceae</taxon>
        <taxon>Colletotrichum</taxon>
        <taxon>Colletotrichum spaethianum species complex</taxon>
    </lineage>
</organism>
<dbReference type="AlphaFoldDB" id="A0A166VRV8"/>
<dbReference type="STRING" id="1573173.A0A166VRV8"/>
<evidence type="ECO:0000313" key="8">
    <source>
        <dbReference type="Proteomes" id="UP000076584"/>
    </source>
</evidence>
<evidence type="ECO:0000256" key="5">
    <source>
        <dbReference type="PROSITE-ProRule" id="PRU10139"/>
    </source>
</evidence>
<accession>A0A166VRV8</accession>
<dbReference type="PROSITE" id="PS50263">
    <property type="entry name" value="CN_HYDROLASE"/>
    <property type="match status" value="1"/>
</dbReference>
<keyword evidence="2" id="KW-0378">Hydrolase</keyword>
<sequence length="328" mass="36166">LRRPICNMPVSETVRVALAQAASVDFDLEASVEKACKLVADAGQAGAKLICFPETFIPGYPFWIWTRGIDVNMTKRYIKNSLKHDSPEMKQICDAAAENKIEVQLGYSENDNDSLYIAQSHIGSDGLIKMTRRKIKPTHVERTIFGEGSGSSLLNVVDVPDVGKIGGLNCWEHTQPLLKYHTYAQGEEIHIAAWPPMMPGKDGKSPWNTTTEGQQSMSQIYAVEGSCFVLHCTGVLTQNTIDKMETHSGQLYDTPGGGYSAVFGPDGSKLSTDLAHDEEGILYADLEMDRITGAKIFLDTCGHYSRPDLLWLGADLTEKRHIRSNLSK</sequence>
<dbReference type="EMBL" id="LFIW01002318">
    <property type="protein sequence ID" value="KZL74876.1"/>
    <property type="molecule type" value="Genomic_DNA"/>
</dbReference>
<comment type="caution">
    <text evidence="7">The sequence shown here is derived from an EMBL/GenBank/DDBJ whole genome shotgun (WGS) entry which is preliminary data.</text>
</comment>
<evidence type="ECO:0000256" key="1">
    <source>
        <dbReference type="ARBA" id="ARBA00008129"/>
    </source>
</evidence>
<dbReference type="CDD" id="cd07564">
    <property type="entry name" value="nitrilases_CHs"/>
    <property type="match status" value="1"/>
</dbReference>
<dbReference type="InterPro" id="IPR003010">
    <property type="entry name" value="C-N_Hydrolase"/>
</dbReference>
<dbReference type="InterPro" id="IPR000132">
    <property type="entry name" value="Nitrilase/CN_hydratase_CS"/>
</dbReference>
<feature type="active site" description="Proton acceptor" evidence="5">
    <location>
        <position position="54"/>
    </location>
</feature>
<evidence type="ECO:0000313" key="7">
    <source>
        <dbReference type="EMBL" id="KZL74876.1"/>
    </source>
</evidence>
<dbReference type="GO" id="GO:0000257">
    <property type="term" value="F:nitrilase activity"/>
    <property type="evidence" value="ECO:0007669"/>
    <property type="project" value="UniProtKB-EC"/>
</dbReference>
<reference evidence="7 8" key="1">
    <citation type="submission" date="2015-06" db="EMBL/GenBank/DDBJ databases">
        <title>Survival trade-offs in plant roots during colonization by closely related pathogenic and mutualistic fungi.</title>
        <authorList>
            <person name="Hacquard S."/>
            <person name="Kracher B."/>
            <person name="Hiruma K."/>
            <person name="Weinman A."/>
            <person name="Muench P."/>
            <person name="Garrido Oter R."/>
            <person name="Ver Loren van Themaat E."/>
            <person name="Dallerey J.-F."/>
            <person name="Damm U."/>
            <person name="Henrissat B."/>
            <person name="Lespinet O."/>
            <person name="Thon M."/>
            <person name="Kemen E."/>
            <person name="McHardy A.C."/>
            <person name="Schulze-Lefert P."/>
            <person name="O'Connell R.J."/>
        </authorList>
    </citation>
    <scope>NUCLEOTIDE SEQUENCE [LARGE SCALE GENOMIC DNA]</scope>
    <source>
        <strain evidence="7 8">MAFF 238704</strain>
    </source>
</reference>
<dbReference type="EC" id="3.5.5.1" evidence="4"/>
<dbReference type="GO" id="GO:0016836">
    <property type="term" value="F:hydro-lyase activity"/>
    <property type="evidence" value="ECO:0007669"/>
    <property type="project" value="UniProtKB-ARBA"/>
</dbReference>
<evidence type="ECO:0000256" key="3">
    <source>
        <dbReference type="ARBA" id="ARBA00036406"/>
    </source>
</evidence>
<dbReference type="Gene3D" id="3.60.110.10">
    <property type="entry name" value="Carbon-nitrogen hydrolase"/>
    <property type="match status" value="1"/>
</dbReference>
<keyword evidence="8" id="KW-1185">Reference proteome</keyword>
<protein>
    <recommendedName>
        <fullName evidence="4">nitrilase</fullName>
        <ecNumber evidence="4">3.5.5.1</ecNumber>
    </recommendedName>
</protein>
<name>A0A166VRV8_COLIC</name>
<dbReference type="PANTHER" id="PTHR46044:SF14">
    <property type="entry name" value="ARYLACETONITRILASE"/>
    <property type="match status" value="1"/>
</dbReference>
<proteinExistence type="inferred from homology"/>
<comment type="similarity">
    <text evidence="1">Belongs to the carbon-nitrogen hydrolase superfamily. Nitrilase family.</text>
</comment>
<dbReference type="Pfam" id="PF00795">
    <property type="entry name" value="CN_hydrolase"/>
    <property type="match status" value="1"/>
</dbReference>
<evidence type="ECO:0000259" key="6">
    <source>
        <dbReference type="PROSITE" id="PS50263"/>
    </source>
</evidence>
<feature type="domain" description="CN hydrolase" evidence="6">
    <location>
        <begin position="14"/>
        <end position="288"/>
    </location>
</feature>
<dbReference type="PROSITE" id="PS00921">
    <property type="entry name" value="NITRIL_CHT_2"/>
    <property type="match status" value="1"/>
</dbReference>
<gene>
    <name evidence="7" type="ORF">CI238_07521</name>
</gene>
<feature type="non-terminal residue" evidence="7">
    <location>
        <position position="1"/>
    </location>
</feature>
<dbReference type="PANTHER" id="PTHR46044">
    <property type="entry name" value="NITRILASE"/>
    <property type="match status" value="1"/>
</dbReference>
<evidence type="ECO:0000256" key="2">
    <source>
        <dbReference type="ARBA" id="ARBA00022801"/>
    </source>
</evidence>
<dbReference type="InterPro" id="IPR044149">
    <property type="entry name" value="Nitrilases_CHs"/>
</dbReference>
<dbReference type="PROSITE" id="PS00920">
    <property type="entry name" value="NITRIL_CHT_1"/>
    <property type="match status" value="1"/>
</dbReference>
<dbReference type="InterPro" id="IPR036526">
    <property type="entry name" value="C-N_Hydrolase_sf"/>
</dbReference>